<dbReference type="Pfam" id="PF04909">
    <property type="entry name" value="Amidohydro_2"/>
    <property type="match status" value="1"/>
</dbReference>
<dbReference type="OrthoDB" id="2135488at2759"/>
<evidence type="ECO:0000313" key="5">
    <source>
        <dbReference type="RefSeq" id="XP_033529976.1"/>
    </source>
</evidence>
<protein>
    <recommendedName>
        <fullName evidence="2">Amidohydrolase-related domain-containing protein</fullName>
    </recommendedName>
</protein>
<dbReference type="Gene3D" id="3.20.20.140">
    <property type="entry name" value="Metal-dependent hydrolases"/>
    <property type="match status" value="1"/>
</dbReference>
<reference evidence="3 5" key="1">
    <citation type="submission" date="2020-01" db="EMBL/GenBank/DDBJ databases">
        <authorList>
            <consortium name="DOE Joint Genome Institute"/>
            <person name="Haridas S."/>
            <person name="Albert R."/>
            <person name="Binder M."/>
            <person name="Bloem J."/>
            <person name="Labutti K."/>
            <person name="Salamov A."/>
            <person name="Andreopoulos B."/>
            <person name="Baker S.E."/>
            <person name="Barry K."/>
            <person name="Bills G."/>
            <person name="Bluhm B.H."/>
            <person name="Cannon C."/>
            <person name="Castanera R."/>
            <person name="Culley D.E."/>
            <person name="Daum C."/>
            <person name="Ezra D."/>
            <person name="Gonzalez J.B."/>
            <person name="Henrissat B."/>
            <person name="Kuo A."/>
            <person name="Liang C."/>
            <person name="Lipzen A."/>
            <person name="Lutzoni F."/>
            <person name="Magnuson J."/>
            <person name="Mondo S."/>
            <person name="Nolan M."/>
            <person name="Ohm R."/>
            <person name="Pangilinan J."/>
            <person name="Park H.-J."/>
            <person name="Ramirez L."/>
            <person name="Alfaro M."/>
            <person name="Sun H."/>
            <person name="Tritt A."/>
            <person name="Yoshinaga Y."/>
            <person name="Zwiers L.-H."/>
            <person name="Turgeon B.G."/>
            <person name="Goodwin S.B."/>
            <person name="Spatafora J.W."/>
            <person name="Crous P.W."/>
            <person name="Grigoriev I.V."/>
        </authorList>
    </citation>
    <scope>NUCLEOTIDE SEQUENCE</scope>
    <source>
        <strain evidence="3 5">CBS 781.70</strain>
    </source>
</reference>
<comment type="similarity">
    <text evidence="1">Belongs to the metallo-dependent hydrolases superfamily.</text>
</comment>
<dbReference type="PANTHER" id="PTHR43569:SF2">
    <property type="entry name" value="AMIDOHYDROLASE-RELATED DOMAIN-CONTAINING PROTEIN"/>
    <property type="match status" value="1"/>
</dbReference>
<dbReference type="GeneID" id="54420957"/>
<name>A0A6G1FR78_9PEZI</name>
<dbReference type="GO" id="GO:0016787">
    <property type="term" value="F:hydrolase activity"/>
    <property type="evidence" value="ECO:0007669"/>
    <property type="project" value="InterPro"/>
</dbReference>
<sequence length="380" mass="43091">MLPTLILDSHIHLWPSHAASPLPHPWMEPPSSDAKHILAFPATIAEYRSVSKAQSTSDSSYIVVGAIYIETDRTEGPRGLPDDNIDGWATEKLAEIADVRAMIELEEEEAGSGNGTVQGMVIWGPMDRGEEVMRDYLERAKLISGERLWGKVCGVRLLLQAATEPEALQRMQTDRGSFESSLLELGRQGLAFDIGVDSRSVGVWQMEMVVEMMRKVNAAAEKGGEKRVTFVLNHLCKADMENSAEEWDKEDQAFQKWSKFMRAFAAFLNTYLKLSGAFSDMRPQDAQNIQPAQIMSHMKPWLDVIFDSFRPRRIMFGSDWPVCTVRGPGLEQSWRHRRNVVELIVERYTASENEREKIWIGTATEAYRLKNDSWLEKTNP</sequence>
<keyword evidence="4" id="KW-1185">Reference proteome</keyword>
<evidence type="ECO:0000313" key="3">
    <source>
        <dbReference type="EMBL" id="KAF1808345.1"/>
    </source>
</evidence>
<reference evidence="5" key="2">
    <citation type="submission" date="2020-04" db="EMBL/GenBank/DDBJ databases">
        <authorList>
            <consortium name="NCBI Genome Project"/>
        </authorList>
    </citation>
    <scope>NUCLEOTIDE SEQUENCE</scope>
    <source>
        <strain evidence="5">CBS 781.70</strain>
    </source>
</reference>
<gene>
    <name evidence="3 5" type="ORF">P152DRAFT_462621</name>
</gene>
<dbReference type="PANTHER" id="PTHR43569">
    <property type="entry name" value="AMIDOHYDROLASE"/>
    <property type="match status" value="1"/>
</dbReference>
<evidence type="ECO:0000313" key="4">
    <source>
        <dbReference type="Proteomes" id="UP000504638"/>
    </source>
</evidence>
<organism evidence="3">
    <name type="scientific">Eremomyces bilateralis CBS 781.70</name>
    <dbReference type="NCBI Taxonomy" id="1392243"/>
    <lineage>
        <taxon>Eukaryota</taxon>
        <taxon>Fungi</taxon>
        <taxon>Dikarya</taxon>
        <taxon>Ascomycota</taxon>
        <taxon>Pezizomycotina</taxon>
        <taxon>Dothideomycetes</taxon>
        <taxon>Dothideomycetes incertae sedis</taxon>
        <taxon>Eremomycetales</taxon>
        <taxon>Eremomycetaceae</taxon>
        <taxon>Eremomyces</taxon>
    </lineage>
</organism>
<reference evidence="5" key="3">
    <citation type="submission" date="2025-04" db="UniProtKB">
        <authorList>
            <consortium name="RefSeq"/>
        </authorList>
    </citation>
    <scope>IDENTIFICATION</scope>
    <source>
        <strain evidence="5">CBS 781.70</strain>
    </source>
</reference>
<evidence type="ECO:0000256" key="1">
    <source>
        <dbReference type="ARBA" id="ARBA00038310"/>
    </source>
</evidence>
<proteinExistence type="inferred from homology"/>
<dbReference type="EMBL" id="ML975185">
    <property type="protein sequence ID" value="KAF1808345.1"/>
    <property type="molecule type" value="Genomic_DNA"/>
</dbReference>
<dbReference type="AlphaFoldDB" id="A0A6G1FR78"/>
<feature type="domain" description="Amidohydrolase-related" evidence="2">
    <location>
        <begin position="225"/>
        <end position="369"/>
    </location>
</feature>
<dbReference type="InterPro" id="IPR006680">
    <property type="entry name" value="Amidohydro-rel"/>
</dbReference>
<dbReference type="Proteomes" id="UP000504638">
    <property type="component" value="Unplaced"/>
</dbReference>
<dbReference type="InterPro" id="IPR052350">
    <property type="entry name" value="Metallo-dep_Lactonases"/>
</dbReference>
<dbReference type="SUPFAM" id="SSF51556">
    <property type="entry name" value="Metallo-dependent hydrolases"/>
    <property type="match status" value="1"/>
</dbReference>
<accession>A0A6G1FR78</accession>
<dbReference type="InterPro" id="IPR032466">
    <property type="entry name" value="Metal_Hydrolase"/>
</dbReference>
<dbReference type="RefSeq" id="XP_033529976.1">
    <property type="nucleotide sequence ID" value="XM_033680387.1"/>
</dbReference>
<evidence type="ECO:0000259" key="2">
    <source>
        <dbReference type="Pfam" id="PF04909"/>
    </source>
</evidence>